<reference evidence="1 2" key="1">
    <citation type="submission" date="2020-12" db="EMBL/GenBank/DDBJ databases">
        <authorList>
            <person name="Lu T."/>
            <person name="Wang Q."/>
            <person name="Han X."/>
        </authorList>
    </citation>
    <scope>NUCLEOTIDE SEQUENCE [LARGE SCALE GENOMIC DNA]</scope>
    <source>
        <strain evidence="1 2">WQ 585</strain>
    </source>
</reference>
<organism evidence="1 2">
    <name type="scientific">Advenella mandrilli</name>
    <dbReference type="NCBI Taxonomy" id="2800330"/>
    <lineage>
        <taxon>Bacteria</taxon>
        <taxon>Pseudomonadati</taxon>
        <taxon>Pseudomonadota</taxon>
        <taxon>Betaproteobacteria</taxon>
        <taxon>Burkholderiales</taxon>
        <taxon>Alcaligenaceae</taxon>
    </lineage>
</organism>
<evidence type="ECO:0008006" key="3">
    <source>
        <dbReference type="Google" id="ProtNLM"/>
    </source>
</evidence>
<evidence type="ECO:0000313" key="2">
    <source>
        <dbReference type="Proteomes" id="UP000635316"/>
    </source>
</evidence>
<gene>
    <name evidence="1" type="ORF">JHL22_12845</name>
</gene>
<name>A0ABS1EGF3_9BURK</name>
<comment type="caution">
    <text evidence="1">The sequence shown here is derived from an EMBL/GenBank/DDBJ whole genome shotgun (WGS) entry which is preliminary data.</text>
</comment>
<keyword evidence="2" id="KW-1185">Reference proteome</keyword>
<dbReference type="RefSeq" id="WP_200238200.1">
    <property type="nucleotide sequence ID" value="NZ_JAENGP010000015.1"/>
</dbReference>
<accession>A0ABS1EGF3</accession>
<dbReference type="Proteomes" id="UP000635316">
    <property type="component" value="Unassembled WGS sequence"/>
</dbReference>
<protein>
    <recommendedName>
        <fullName evidence="3">Phage protein</fullName>
    </recommendedName>
</protein>
<dbReference type="EMBL" id="JAENGP010000015">
    <property type="protein sequence ID" value="MBK1782101.1"/>
    <property type="molecule type" value="Genomic_DNA"/>
</dbReference>
<evidence type="ECO:0000313" key="1">
    <source>
        <dbReference type="EMBL" id="MBK1782101.1"/>
    </source>
</evidence>
<sequence length="52" mass="6422">MKTYEEWCKHYDHYDPASQEAKDDYARYVEHAKLIEKIFSNELKQEQIKDKK</sequence>
<proteinExistence type="predicted"/>